<dbReference type="RefSeq" id="WP_052570413.1">
    <property type="nucleotide sequence ID" value="NZ_CP009498.1"/>
</dbReference>
<dbReference type="SUPFAM" id="SSF51344">
    <property type="entry name" value="Epsilon subunit of F1F0-ATP synthase N-terminal domain"/>
    <property type="match status" value="1"/>
</dbReference>
<comment type="similarity">
    <text evidence="3 8 9">Belongs to the ATPase epsilon chain family.</text>
</comment>
<evidence type="ECO:0000313" key="12">
    <source>
        <dbReference type="Proteomes" id="UP000035337"/>
    </source>
</evidence>
<dbReference type="NCBIfam" id="TIGR01216">
    <property type="entry name" value="ATP_synt_epsi"/>
    <property type="match status" value="1"/>
</dbReference>
<proteinExistence type="inferred from homology"/>
<name>A0A0G3WGZ3_9BACT</name>
<dbReference type="InterPro" id="IPR036771">
    <property type="entry name" value="ATPsynth_dsu/esu_N"/>
</dbReference>
<sequence length="137" mass="14920">MNTFELEILSPEGSSFKGNVLSASFPTASGVITVLPGHANLVTKLVEGQILLQTELSGAKIIIVTGGFIEIFNGKTNIVAEFAIQDDANREKIEKAMKLAKEIKEKKKNSVDMSVVESQLKKSVFELKSGINLKRKN</sequence>
<evidence type="ECO:0000256" key="7">
    <source>
        <dbReference type="ARBA" id="ARBA00023196"/>
    </source>
</evidence>
<dbReference type="GO" id="GO:0045259">
    <property type="term" value="C:proton-transporting ATP synthase complex"/>
    <property type="evidence" value="ECO:0007669"/>
    <property type="project" value="UniProtKB-KW"/>
</dbReference>
<keyword evidence="4 8" id="KW-0813">Transport</keyword>
<dbReference type="OrthoDB" id="9799969at2"/>
<dbReference type="GO" id="GO:0005524">
    <property type="term" value="F:ATP binding"/>
    <property type="evidence" value="ECO:0007669"/>
    <property type="project" value="UniProtKB-UniRule"/>
</dbReference>
<dbReference type="AlphaFoldDB" id="A0A0G3WGZ3"/>
<keyword evidence="7 8" id="KW-0139">CF(1)</keyword>
<dbReference type="EMBL" id="CP009498">
    <property type="protein sequence ID" value="AKL97941.1"/>
    <property type="molecule type" value="Genomic_DNA"/>
</dbReference>
<evidence type="ECO:0000256" key="6">
    <source>
        <dbReference type="ARBA" id="ARBA00023136"/>
    </source>
</evidence>
<keyword evidence="6 8" id="KW-0472">Membrane</keyword>
<dbReference type="GO" id="GO:0012505">
    <property type="term" value="C:endomembrane system"/>
    <property type="evidence" value="ECO:0007669"/>
    <property type="project" value="UniProtKB-SubCell"/>
</dbReference>
<dbReference type="InterPro" id="IPR001469">
    <property type="entry name" value="ATP_synth_F1_dsu/esu"/>
</dbReference>
<dbReference type="GO" id="GO:0046933">
    <property type="term" value="F:proton-transporting ATP synthase activity, rotational mechanism"/>
    <property type="evidence" value="ECO:0007669"/>
    <property type="project" value="UniProtKB-UniRule"/>
</dbReference>
<dbReference type="Gene3D" id="2.60.15.10">
    <property type="entry name" value="F0F1 ATP synthase delta/epsilon subunit, N-terminal"/>
    <property type="match status" value="1"/>
</dbReference>
<keyword evidence="8 9" id="KW-0066">ATP synthesis</keyword>
<keyword evidence="12" id="KW-1185">Reference proteome</keyword>
<evidence type="ECO:0000259" key="10">
    <source>
        <dbReference type="Pfam" id="PF02823"/>
    </source>
</evidence>
<dbReference type="CDD" id="cd12152">
    <property type="entry name" value="F1-ATPase_delta"/>
    <property type="match status" value="1"/>
</dbReference>
<evidence type="ECO:0000256" key="4">
    <source>
        <dbReference type="ARBA" id="ARBA00022448"/>
    </source>
</evidence>
<dbReference type="GO" id="GO:0005886">
    <property type="term" value="C:plasma membrane"/>
    <property type="evidence" value="ECO:0007669"/>
    <property type="project" value="UniProtKB-SubCell"/>
</dbReference>
<dbReference type="HAMAP" id="MF_00530">
    <property type="entry name" value="ATP_synth_epsil_bac"/>
    <property type="match status" value="1"/>
</dbReference>
<feature type="domain" description="ATP synthase F1 complex delta/epsilon subunit N-terminal" evidence="10">
    <location>
        <begin position="4"/>
        <end position="83"/>
    </location>
</feature>
<evidence type="ECO:0000313" key="11">
    <source>
        <dbReference type="EMBL" id="AKL97941.1"/>
    </source>
</evidence>
<comment type="subunit">
    <text evidence="8 9">F-type ATPases have 2 components, CF(1) - the catalytic core - and CF(0) - the membrane proton channel. CF(1) has five subunits: alpha(3), beta(3), gamma(1), delta(1), epsilon(1). CF(0) has three main subunits: a, b and c.</text>
</comment>
<evidence type="ECO:0000256" key="2">
    <source>
        <dbReference type="ARBA" id="ARBA00004184"/>
    </source>
</evidence>
<dbReference type="STRING" id="1408281.Epro_0562"/>
<dbReference type="Pfam" id="PF02823">
    <property type="entry name" value="ATP-synt_DE_N"/>
    <property type="match status" value="1"/>
</dbReference>
<evidence type="ECO:0000256" key="5">
    <source>
        <dbReference type="ARBA" id="ARBA00023065"/>
    </source>
</evidence>
<keyword evidence="8" id="KW-1003">Cell membrane</keyword>
<evidence type="ECO:0000256" key="9">
    <source>
        <dbReference type="RuleBase" id="RU003656"/>
    </source>
</evidence>
<dbReference type="KEGG" id="epo:Epro_0562"/>
<protein>
    <recommendedName>
        <fullName evidence="8">ATP synthase epsilon chain</fullName>
    </recommendedName>
    <alternativeName>
        <fullName evidence="8">ATP synthase F1 sector epsilon subunit</fullName>
    </alternativeName>
    <alternativeName>
        <fullName evidence="8">F-ATPase epsilon subunit</fullName>
    </alternativeName>
</protein>
<accession>A0A0G3WGZ3</accession>
<gene>
    <name evidence="8 11" type="primary">atpC</name>
    <name evidence="11" type="ORF">Epro_0562</name>
</gene>
<comment type="subcellular location">
    <subcellularLocation>
        <location evidence="8">Cell membrane</location>
        <topology evidence="8">Peripheral membrane protein</topology>
    </subcellularLocation>
    <subcellularLocation>
        <location evidence="2">Endomembrane system</location>
        <topology evidence="2">Peripheral membrane protein</topology>
    </subcellularLocation>
</comment>
<dbReference type="Proteomes" id="UP000035337">
    <property type="component" value="Chromosome"/>
</dbReference>
<comment type="function">
    <text evidence="1 8">Produces ATP from ADP in the presence of a proton gradient across the membrane.</text>
</comment>
<evidence type="ECO:0000256" key="8">
    <source>
        <dbReference type="HAMAP-Rule" id="MF_00530"/>
    </source>
</evidence>
<reference evidence="11 12" key="1">
    <citation type="submission" date="2014-09" db="EMBL/GenBank/DDBJ databases">
        <title>Complete genome sequence of Endomicrobium proavitum.</title>
        <authorList>
            <person name="Zheng H."/>
        </authorList>
    </citation>
    <scope>NUCLEOTIDE SEQUENCE [LARGE SCALE GENOMIC DNA]</scope>
    <source>
        <strain evidence="11 12">Rsa215</strain>
    </source>
</reference>
<keyword evidence="5 8" id="KW-0406">Ion transport</keyword>
<organism evidence="11 12">
    <name type="scientific">Endomicrobium proavitum</name>
    <dbReference type="NCBI Taxonomy" id="1408281"/>
    <lineage>
        <taxon>Bacteria</taxon>
        <taxon>Pseudomonadati</taxon>
        <taxon>Elusimicrobiota</taxon>
        <taxon>Endomicrobiia</taxon>
        <taxon>Endomicrobiales</taxon>
        <taxon>Endomicrobiaceae</taxon>
        <taxon>Endomicrobium</taxon>
    </lineage>
</organism>
<evidence type="ECO:0000256" key="3">
    <source>
        <dbReference type="ARBA" id="ARBA00005712"/>
    </source>
</evidence>
<dbReference type="InterPro" id="IPR020546">
    <property type="entry name" value="ATP_synth_F1_dsu/esu_N"/>
</dbReference>
<evidence type="ECO:0000256" key="1">
    <source>
        <dbReference type="ARBA" id="ARBA00003543"/>
    </source>
</evidence>
<keyword evidence="8" id="KW-0375">Hydrogen ion transport</keyword>